<keyword evidence="7" id="KW-0333">Golgi apparatus</keyword>
<dbReference type="KEGG" id="bfo:118418297"/>
<accession>A0A9J7MVD4</accession>
<evidence type="ECO:0000256" key="2">
    <source>
        <dbReference type="ARBA" id="ARBA00008124"/>
    </source>
</evidence>
<evidence type="ECO:0000256" key="1">
    <source>
        <dbReference type="ARBA" id="ARBA00004323"/>
    </source>
</evidence>
<evidence type="ECO:0000313" key="12">
    <source>
        <dbReference type="RefSeq" id="XP_035680044.1"/>
    </source>
</evidence>
<evidence type="ECO:0000256" key="10">
    <source>
        <dbReference type="SAM" id="Phobius"/>
    </source>
</evidence>
<keyword evidence="11" id="KW-1185">Reference proteome</keyword>
<evidence type="ECO:0000256" key="3">
    <source>
        <dbReference type="ARBA" id="ARBA00022679"/>
    </source>
</evidence>
<dbReference type="Proteomes" id="UP000001554">
    <property type="component" value="Chromosome 6"/>
</dbReference>
<dbReference type="PANTHER" id="PTHR14647:SF87">
    <property type="entry name" value="PUTATIVE-RELATED"/>
    <property type="match status" value="1"/>
</dbReference>
<organism evidence="11 12">
    <name type="scientific">Branchiostoma floridae</name>
    <name type="common">Florida lancelet</name>
    <name type="synonym">Amphioxus</name>
    <dbReference type="NCBI Taxonomy" id="7739"/>
    <lineage>
        <taxon>Eukaryota</taxon>
        <taxon>Metazoa</taxon>
        <taxon>Chordata</taxon>
        <taxon>Cephalochordata</taxon>
        <taxon>Leptocardii</taxon>
        <taxon>Amphioxiformes</taxon>
        <taxon>Branchiostomatidae</taxon>
        <taxon>Branchiostoma</taxon>
    </lineage>
</organism>
<reference evidence="11" key="1">
    <citation type="journal article" date="2020" name="Nat. Ecol. Evol.">
        <title>Deeply conserved synteny resolves early events in vertebrate evolution.</title>
        <authorList>
            <person name="Simakov O."/>
            <person name="Marletaz F."/>
            <person name="Yue J.X."/>
            <person name="O'Connell B."/>
            <person name="Jenkins J."/>
            <person name="Brandt A."/>
            <person name="Calef R."/>
            <person name="Tung C.H."/>
            <person name="Huang T.K."/>
            <person name="Schmutz J."/>
            <person name="Satoh N."/>
            <person name="Yu J.K."/>
            <person name="Putnam N.H."/>
            <person name="Green R.E."/>
            <person name="Rokhsar D.S."/>
        </authorList>
    </citation>
    <scope>NUCLEOTIDE SEQUENCE [LARGE SCALE GENOMIC DNA]</scope>
    <source>
        <strain evidence="11">S238N-H82</strain>
    </source>
</reference>
<dbReference type="GO" id="GO:0009247">
    <property type="term" value="P:glycolipid biosynthetic process"/>
    <property type="evidence" value="ECO:0007669"/>
    <property type="project" value="InterPro"/>
</dbReference>
<dbReference type="InterPro" id="IPR009729">
    <property type="entry name" value="Gal-3-0_sulfotransfrase"/>
</dbReference>
<dbReference type="Pfam" id="PF06990">
    <property type="entry name" value="Gal-3-0_sulfotr"/>
    <property type="match status" value="1"/>
</dbReference>
<evidence type="ECO:0000256" key="6">
    <source>
        <dbReference type="ARBA" id="ARBA00022989"/>
    </source>
</evidence>
<dbReference type="GeneID" id="118418297"/>
<keyword evidence="5" id="KW-0735">Signal-anchor</keyword>
<dbReference type="AlphaFoldDB" id="A0A9J7MVD4"/>
<evidence type="ECO:0000313" key="11">
    <source>
        <dbReference type="Proteomes" id="UP000001554"/>
    </source>
</evidence>
<evidence type="ECO:0000256" key="5">
    <source>
        <dbReference type="ARBA" id="ARBA00022968"/>
    </source>
</evidence>
<dbReference type="PANTHER" id="PTHR14647">
    <property type="entry name" value="GALACTOSE-3-O-SULFOTRANSFERASE"/>
    <property type="match status" value="1"/>
</dbReference>
<dbReference type="RefSeq" id="XP_035680044.1">
    <property type="nucleotide sequence ID" value="XM_035824151.1"/>
</dbReference>
<feature type="transmembrane region" description="Helical" evidence="10">
    <location>
        <begin position="6"/>
        <end position="26"/>
    </location>
</feature>
<comment type="similarity">
    <text evidence="2">Belongs to the galactose-3-O-sulfotransferase family.</text>
</comment>
<proteinExistence type="inferred from homology"/>
<keyword evidence="4 10" id="KW-0812">Transmembrane</keyword>
<evidence type="ECO:0000256" key="8">
    <source>
        <dbReference type="ARBA" id="ARBA00023136"/>
    </source>
</evidence>
<gene>
    <name evidence="12" type="primary">LOC118418297</name>
</gene>
<dbReference type="OrthoDB" id="514299at2759"/>
<evidence type="ECO:0000256" key="9">
    <source>
        <dbReference type="ARBA" id="ARBA00023180"/>
    </source>
</evidence>
<evidence type="ECO:0000256" key="7">
    <source>
        <dbReference type="ARBA" id="ARBA00023034"/>
    </source>
</evidence>
<dbReference type="Gene3D" id="3.40.50.300">
    <property type="entry name" value="P-loop containing nucleotide triphosphate hydrolases"/>
    <property type="match status" value="1"/>
</dbReference>
<evidence type="ECO:0000256" key="4">
    <source>
        <dbReference type="ARBA" id="ARBA00022692"/>
    </source>
</evidence>
<name>A0A9J7MVD4_BRAFL</name>
<comment type="subcellular location">
    <subcellularLocation>
        <location evidence="1">Golgi apparatus membrane</location>
        <topology evidence="1">Single-pass type II membrane protein</topology>
    </subcellularLocation>
</comment>
<keyword evidence="9" id="KW-0325">Glycoprotein</keyword>
<dbReference type="GO" id="GO:0000139">
    <property type="term" value="C:Golgi membrane"/>
    <property type="evidence" value="ECO:0007669"/>
    <property type="project" value="UniProtKB-SubCell"/>
</dbReference>
<dbReference type="InterPro" id="IPR027417">
    <property type="entry name" value="P-loop_NTPase"/>
</dbReference>
<dbReference type="GO" id="GO:0001733">
    <property type="term" value="F:galactosylceramide sulfotransferase activity"/>
    <property type="evidence" value="ECO:0007669"/>
    <property type="project" value="InterPro"/>
</dbReference>
<keyword evidence="3" id="KW-0808">Transferase</keyword>
<keyword evidence="8 10" id="KW-0472">Membrane</keyword>
<dbReference type="OMA" id="SHNTACI"/>
<protein>
    <submittedName>
        <fullName evidence="12">Galactose-3-O-sulfotransferase 2-like</fullName>
    </submittedName>
</protein>
<sequence length="452" mass="53074">MNMVPGRWAVFVLLGCLVVFSFLFQFRHTLYNWNHLVSGRQGDNTTQSVSIRAGKTPSGHVKSGVNITDKSHAKEDVGYEINVTDVSWNHPALADHCQTRKSFVFIKVHKAGSHNTACILQRFVWTNNLTIMLPQNPDTSVLRRPDLTYVKPPFYPPYDVMLHHLRYNRPQMSNLMQKNAVFLAILRYPLSHLKSSINYFHVDKRLGLRKENPLEDFLSDPKYFLGTMALKTRNWQAFMMGISPWYSGNKKMAQARIQELGTEFDHVMILEYYDESLVLLKIKLCWNLQDILYDRQVRNYRSYSYKNAEIPEKLQENHYRSSDLDYRLYDFFNKTLWREIAEGGDDFRNEVELFKRVNYEVNLYCNSSANESSYVVQGTIWNEEFTVDQKLCSELKMSRTDWDRRFFKRQGKVPQRRTKGTNISFIKDFVKRAGVAHRRRGPQMGPVNVIKV</sequence>
<reference evidence="12" key="2">
    <citation type="submission" date="2025-08" db="UniProtKB">
        <authorList>
            <consortium name="RefSeq"/>
        </authorList>
    </citation>
    <scope>IDENTIFICATION</scope>
    <source>
        <strain evidence="12">S238N-H82</strain>
        <tissue evidence="12">Testes</tissue>
    </source>
</reference>
<keyword evidence="6 10" id="KW-1133">Transmembrane helix</keyword>
<dbReference type="GO" id="GO:0008146">
    <property type="term" value="F:sulfotransferase activity"/>
    <property type="evidence" value="ECO:0000318"/>
    <property type="project" value="GO_Central"/>
</dbReference>